<organism evidence="2 3">
    <name type="scientific">Rhododendron griersonianum</name>
    <dbReference type="NCBI Taxonomy" id="479676"/>
    <lineage>
        <taxon>Eukaryota</taxon>
        <taxon>Viridiplantae</taxon>
        <taxon>Streptophyta</taxon>
        <taxon>Embryophyta</taxon>
        <taxon>Tracheophyta</taxon>
        <taxon>Spermatophyta</taxon>
        <taxon>Magnoliopsida</taxon>
        <taxon>eudicotyledons</taxon>
        <taxon>Gunneridae</taxon>
        <taxon>Pentapetalae</taxon>
        <taxon>asterids</taxon>
        <taxon>Ericales</taxon>
        <taxon>Ericaceae</taxon>
        <taxon>Ericoideae</taxon>
        <taxon>Rhodoreae</taxon>
        <taxon>Rhododendron</taxon>
    </lineage>
</organism>
<evidence type="ECO:0000313" key="2">
    <source>
        <dbReference type="EMBL" id="KAG5553494.1"/>
    </source>
</evidence>
<gene>
    <name evidence="2" type="ORF">RHGRI_011387</name>
</gene>
<dbReference type="AlphaFoldDB" id="A0AAV6KMM9"/>
<dbReference type="Proteomes" id="UP000823749">
    <property type="component" value="Chromosome 4"/>
</dbReference>
<keyword evidence="3" id="KW-1185">Reference proteome</keyword>
<dbReference type="EMBL" id="JACTNZ010000004">
    <property type="protein sequence ID" value="KAG5553494.1"/>
    <property type="molecule type" value="Genomic_DNA"/>
</dbReference>
<evidence type="ECO:0008006" key="4">
    <source>
        <dbReference type="Google" id="ProtNLM"/>
    </source>
</evidence>
<feature type="region of interest" description="Disordered" evidence="1">
    <location>
        <begin position="180"/>
        <end position="212"/>
    </location>
</feature>
<evidence type="ECO:0000256" key="1">
    <source>
        <dbReference type="SAM" id="MobiDB-lite"/>
    </source>
</evidence>
<dbReference type="PANTHER" id="PTHR31973">
    <property type="entry name" value="POLYPROTEIN, PUTATIVE-RELATED"/>
    <property type="match status" value="1"/>
</dbReference>
<sequence>MRKQIWRTLLSKLGWSSRHMPLFRDAVKEHAIKWGKQIKFKKSDRRQVRALPGCPWEIYCSYVENDAIYRVKTFTEPHECTRSFNVPWVSTKWIINKYSERIRKNPTWPIPSLVATIEGEKNVRVNPQKAYRARKKSLAMIEGSAAEQFTWLNGYAQEILNTNAGTTLIIKVKQVGQSDTEVRKPANTAAPSLRKPASTASPSVSNAGPSLGTTVNAPIPTRFQIPVCKRTSVSLQLGDEIPEGILALLLSRLQRRWLLPSKNSLHFGYSFGSSSVASITASSGKYVCIGS</sequence>
<protein>
    <recommendedName>
        <fullName evidence="4">Transposase MuDR plant domain-containing protein</fullName>
    </recommendedName>
</protein>
<accession>A0AAV6KMM9</accession>
<comment type="caution">
    <text evidence="2">The sequence shown here is derived from an EMBL/GenBank/DDBJ whole genome shotgun (WGS) entry which is preliminary data.</text>
</comment>
<evidence type="ECO:0000313" key="3">
    <source>
        <dbReference type="Proteomes" id="UP000823749"/>
    </source>
</evidence>
<feature type="compositionally biased region" description="Polar residues" evidence="1">
    <location>
        <begin position="198"/>
        <end position="212"/>
    </location>
</feature>
<name>A0AAV6KMM9_9ERIC</name>
<dbReference type="PANTHER" id="PTHR31973:SF187">
    <property type="entry name" value="MUTATOR TRANSPOSASE MUDRA PROTEIN"/>
    <property type="match status" value="1"/>
</dbReference>
<reference evidence="2" key="1">
    <citation type="submission" date="2020-08" db="EMBL/GenBank/DDBJ databases">
        <title>Plant Genome Project.</title>
        <authorList>
            <person name="Zhang R.-G."/>
        </authorList>
    </citation>
    <scope>NUCLEOTIDE SEQUENCE</scope>
    <source>
        <strain evidence="2">WSP0</strain>
        <tissue evidence="2">Leaf</tissue>
    </source>
</reference>
<proteinExistence type="predicted"/>